<name>A0ABR1S5W3_9PEZI</name>
<dbReference type="EMBL" id="JAQQWI010000007">
    <property type="protein sequence ID" value="KAK8027138.1"/>
    <property type="molecule type" value="Genomic_DNA"/>
</dbReference>
<feature type="compositionally biased region" description="Basic and acidic residues" evidence="10">
    <location>
        <begin position="332"/>
        <end position="342"/>
    </location>
</feature>
<feature type="compositionally biased region" description="Polar residues" evidence="10">
    <location>
        <begin position="141"/>
        <end position="154"/>
    </location>
</feature>
<evidence type="ECO:0000259" key="11">
    <source>
        <dbReference type="Pfam" id="PF03908"/>
    </source>
</evidence>
<keyword evidence="5" id="KW-0931">ER-Golgi transport</keyword>
<keyword evidence="8" id="KW-0472">Membrane</keyword>
<keyword evidence="4" id="KW-0256">Endoplasmic reticulum</keyword>
<sequence>MSTDDRTQRFAELHDRLTSLQDAMTQLRELIERLANFDFQPGSVPLAAGDDDDVSAELSTEIIQIIREQNEDLELLQEDITSHRPPKQHDKARLTDGVERLKGELGSCRASFRKAQMSAKRNRETAQRRERQLLLATLAASPNTRSGASSPASEQQQQQQPPVRRRKKMRSDMTKDEQTVSAANDVTVALRRTHDMMAAELSRSDFAHTTLKESTAALAQLSDSYSSLDSVLTRSRDLLGTLLKSQKSDTWYLETAFYLLAGTLCWLVYRRFLYGPMWWLIWLPVRTLFRSGVTVTNSVRHHGADKDAAGSAGVQPGVPTAEMNNKDVPTIRVDHDQPKESPEPIDPESMVDMIDQVGRIIDESRDETLRREQNGEEIPNLNKQMQRDDEEIPTPNKQMPEAEEDPSSDERIFEVEAEEEAAVSQEPERLRDEL</sequence>
<dbReference type="InterPro" id="IPR005606">
    <property type="entry name" value="Sec20"/>
</dbReference>
<dbReference type="Proteomes" id="UP001396898">
    <property type="component" value="Unassembled WGS sequence"/>
</dbReference>
<gene>
    <name evidence="12" type="ORF">PG991_004194</name>
</gene>
<organism evidence="12 13">
    <name type="scientific">Apiospora marii</name>
    <dbReference type="NCBI Taxonomy" id="335849"/>
    <lineage>
        <taxon>Eukaryota</taxon>
        <taxon>Fungi</taxon>
        <taxon>Dikarya</taxon>
        <taxon>Ascomycota</taxon>
        <taxon>Pezizomycotina</taxon>
        <taxon>Sordariomycetes</taxon>
        <taxon>Xylariomycetidae</taxon>
        <taxon>Amphisphaeriales</taxon>
        <taxon>Apiosporaceae</taxon>
        <taxon>Apiospora</taxon>
    </lineage>
</organism>
<reference evidence="12 13" key="1">
    <citation type="submission" date="2023-01" db="EMBL/GenBank/DDBJ databases">
        <title>Analysis of 21 Apiospora genomes using comparative genomics revels a genus with tremendous synthesis potential of carbohydrate active enzymes and secondary metabolites.</title>
        <authorList>
            <person name="Sorensen T."/>
        </authorList>
    </citation>
    <scope>NUCLEOTIDE SEQUENCE [LARGE SCALE GENOMIC DNA]</scope>
    <source>
        <strain evidence="12 13">CBS 20057</strain>
    </source>
</reference>
<evidence type="ECO:0000256" key="6">
    <source>
        <dbReference type="ARBA" id="ARBA00022989"/>
    </source>
</evidence>
<evidence type="ECO:0000256" key="8">
    <source>
        <dbReference type="ARBA" id="ARBA00023136"/>
    </source>
</evidence>
<evidence type="ECO:0000256" key="3">
    <source>
        <dbReference type="ARBA" id="ARBA00022692"/>
    </source>
</evidence>
<keyword evidence="6" id="KW-1133">Transmembrane helix</keyword>
<feature type="domain" description="Sec20 C-terminal" evidence="11">
    <location>
        <begin position="181"/>
        <end position="271"/>
    </location>
</feature>
<feature type="region of interest" description="Disordered" evidence="10">
    <location>
        <begin position="364"/>
        <end position="411"/>
    </location>
</feature>
<feature type="region of interest" description="Disordered" evidence="10">
    <location>
        <begin position="141"/>
        <end position="185"/>
    </location>
</feature>
<evidence type="ECO:0000256" key="2">
    <source>
        <dbReference type="ARBA" id="ARBA00022448"/>
    </source>
</evidence>
<keyword evidence="3" id="KW-0812">Transmembrane</keyword>
<evidence type="ECO:0000256" key="9">
    <source>
        <dbReference type="ARBA" id="ARBA00037934"/>
    </source>
</evidence>
<dbReference type="PANTHER" id="PTHR12825:SF0">
    <property type="entry name" value="VESICLE TRANSPORT PROTEIN SEC20"/>
    <property type="match status" value="1"/>
</dbReference>
<evidence type="ECO:0000256" key="5">
    <source>
        <dbReference type="ARBA" id="ARBA00022892"/>
    </source>
</evidence>
<feature type="compositionally biased region" description="Basic and acidic residues" evidence="10">
    <location>
        <begin position="364"/>
        <end position="374"/>
    </location>
</feature>
<dbReference type="InterPro" id="IPR010989">
    <property type="entry name" value="SNARE"/>
</dbReference>
<evidence type="ECO:0000256" key="10">
    <source>
        <dbReference type="SAM" id="MobiDB-lite"/>
    </source>
</evidence>
<evidence type="ECO:0000256" key="1">
    <source>
        <dbReference type="ARBA" id="ARBA00004163"/>
    </source>
</evidence>
<proteinExistence type="inferred from homology"/>
<keyword evidence="13" id="KW-1185">Reference proteome</keyword>
<dbReference type="PANTHER" id="PTHR12825">
    <property type="entry name" value="BNIP1-RELATED"/>
    <property type="match status" value="1"/>
</dbReference>
<evidence type="ECO:0000313" key="12">
    <source>
        <dbReference type="EMBL" id="KAK8027138.1"/>
    </source>
</evidence>
<evidence type="ECO:0000313" key="13">
    <source>
        <dbReference type="Proteomes" id="UP001396898"/>
    </source>
</evidence>
<comment type="similarity">
    <text evidence="9">Belongs to the SEC20 family.</text>
</comment>
<comment type="subcellular location">
    <subcellularLocation>
        <location evidence="1">Endoplasmic reticulum membrane</location>
        <topology evidence="1">Single-pass type IV membrane protein</topology>
    </subcellularLocation>
</comment>
<evidence type="ECO:0000256" key="7">
    <source>
        <dbReference type="ARBA" id="ARBA00023054"/>
    </source>
</evidence>
<feature type="region of interest" description="Disordered" evidence="10">
    <location>
        <begin position="303"/>
        <end position="348"/>
    </location>
</feature>
<keyword evidence="2" id="KW-0813">Transport</keyword>
<protein>
    <recommendedName>
        <fullName evidence="11">Sec20 C-terminal domain-containing protein</fullName>
    </recommendedName>
</protein>
<dbReference type="InterPro" id="IPR056173">
    <property type="entry name" value="Sec20_C"/>
</dbReference>
<dbReference type="SUPFAM" id="SSF47661">
    <property type="entry name" value="t-snare proteins"/>
    <property type="match status" value="1"/>
</dbReference>
<comment type="caution">
    <text evidence="12">The sequence shown here is derived from an EMBL/GenBank/DDBJ whole genome shotgun (WGS) entry which is preliminary data.</text>
</comment>
<keyword evidence="7" id="KW-0175">Coiled coil</keyword>
<evidence type="ECO:0000256" key="4">
    <source>
        <dbReference type="ARBA" id="ARBA00022824"/>
    </source>
</evidence>
<dbReference type="Gene3D" id="1.20.58.70">
    <property type="match status" value="1"/>
</dbReference>
<accession>A0ABR1S5W3</accession>
<dbReference type="Pfam" id="PF03908">
    <property type="entry name" value="Sec20"/>
    <property type="match status" value="1"/>
</dbReference>